<dbReference type="InterPro" id="IPR050490">
    <property type="entry name" value="Bact_solute-bd_prot1"/>
</dbReference>
<proteinExistence type="inferred from homology"/>
<reference evidence="5" key="1">
    <citation type="submission" date="2022-12" db="EMBL/GenBank/DDBJ databases">
        <title>New Phytohabitans aurantiacus sp. RD004123 nov., an actinomycete isolated from soil.</title>
        <authorList>
            <person name="Triningsih D.W."/>
            <person name="Harunari E."/>
            <person name="Igarashi Y."/>
        </authorList>
    </citation>
    <scope>NUCLEOTIDE SEQUENCE</scope>
    <source>
        <strain evidence="5">RD004123</strain>
    </source>
</reference>
<evidence type="ECO:0000313" key="6">
    <source>
        <dbReference type="Proteomes" id="UP001144280"/>
    </source>
</evidence>
<evidence type="ECO:0000256" key="1">
    <source>
        <dbReference type="ARBA" id="ARBA00008520"/>
    </source>
</evidence>
<feature type="chain" id="PRO_5047086897" evidence="4">
    <location>
        <begin position="21"/>
        <end position="443"/>
    </location>
</feature>
<name>A0ABQ5R600_9ACTN</name>
<dbReference type="Pfam" id="PF13416">
    <property type="entry name" value="SBP_bac_8"/>
    <property type="match status" value="1"/>
</dbReference>
<protein>
    <submittedName>
        <fullName evidence="5">Sugar ABC transporter substrate-binding protein</fullName>
    </submittedName>
</protein>
<accession>A0ABQ5R600</accession>
<keyword evidence="3 4" id="KW-0732">Signal</keyword>
<dbReference type="PROSITE" id="PS51257">
    <property type="entry name" value="PROKAR_LIPOPROTEIN"/>
    <property type="match status" value="1"/>
</dbReference>
<organism evidence="5 6">
    <name type="scientific">Phytohabitans aurantiacus</name>
    <dbReference type="NCBI Taxonomy" id="3016789"/>
    <lineage>
        <taxon>Bacteria</taxon>
        <taxon>Bacillati</taxon>
        <taxon>Actinomycetota</taxon>
        <taxon>Actinomycetes</taxon>
        <taxon>Micromonosporales</taxon>
        <taxon>Micromonosporaceae</taxon>
    </lineage>
</organism>
<evidence type="ECO:0000256" key="4">
    <source>
        <dbReference type="SAM" id="SignalP"/>
    </source>
</evidence>
<evidence type="ECO:0000313" key="5">
    <source>
        <dbReference type="EMBL" id="GLI00981.1"/>
    </source>
</evidence>
<dbReference type="Gene3D" id="3.40.190.10">
    <property type="entry name" value="Periplasmic binding protein-like II"/>
    <property type="match status" value="2"/>
</dbReference>
<sequence length="443" mass="47498">MRRRIAIIGLVSATVLTLGACSNPNSGGGGGTAVADGTAKVQAKELTVWVNAVELEAVKAVYKRFGDKYGVKMNIVEMPTDNFESGVQTRWASGERPDVLEYHATSLFWALNPEQNLYDLSKMPFASRAGDIYKDAGSHNGKVYAAITDTPSLFGIFYNKDVFTRNGLNIPQTFADLEQVCATLRQKDPNAIPIWESGGSAWPVQILSGLMYMGSAQQSENWAQQVTDKKTTFNAPGGPFVAGLNQYKKFKDTGCFNKDATTAKFEDALPALAKGQAAMVALPTGLADMIADQFGGDRAKTAQHIGFAYPSATGAVSIWAPNVAGTWYVPKTGNGDRESTALAFIQYATGEGYQTYVDESGTFPLLEGAQPPKGGYSGLAKEFNDAYETSTAYAFNSNLSGFNVEFPNYVTGILSGSETPEGAAEKSQKVFEQAAKLAKLPGW</sequence>
<dbReference type="PANTHER" id="PTHR43649">
    <property type="entry name" value="ARABINOSE-BINDING PROTEIN-RELATED"/>
    <property type="match status" value="1"/>
</dbReference>
<dbReference type="PANTHER" id="PTHR43649:SF34">
    <property type="entry name" value="ABC TRANSPORTER PERIPLASMIC-BINDING PROTEIN YCJN-RELATED"/>
    <property type="match status" value="1"/>
</dbReference>
<keyword evidence="6" id="KW-1185">Reference proteome</keyword>
<keyword evidence="2" id="KW-0813">Transport</keyword>
<dbReference type="EMBL" id="BSDI01000039">
    <property type="protein sequence ID" value="GLI00981.1"/>
    <property type="molecule type" value="Genomic_DNA"/>
</dbReference>
<dbReference type="RefSeq" id="WP_281901652.1">
    <property type="nucleotide sequence ID" value="NZ_BSDI01000039.1"/>
</dbReference>
<evidence type="ECO:0000256" key="3">
    <source>
        <dbReference type="ARBA" id="ARBA00022729"/>
    </source>
</evidence>
<feature type="signal peptide" evidence="4">
    <location>
        <begin position="1"/>
        <end position="20"/>
    </location>
</feature>
<dbReference type="InterPro" id="IPR006059">
    <property type="entry name" value="SBP"/>
</dbReference>
<comment type="similarity">
    <text evidence="1">Belongs to the bacterial solute-binding protein 1 family.</text>
</comment>
<evidence type="ECO:0000256" key="2">
    <source>
        <dbReference type="ARBA" id="ARBA00022448"/>
    </source>
</evidence>
<comment type="caution">
    <text evidence="5">The sequence shown here is derived from an EMBL/GenBank/DDBJ whole genome shotgun (WGS) entry which is preliminary data.</text>
</comment>
<dbReference type="SUPFAM" id="SSF53850">
    <property type="entry name" value="Periplasmic binding protein-like II"/>
    <property type="match status" value="1"/>
</dbReference>
<dbReference type="Proteomes" id="UP001144280">
    <property type="component" value="Unassembled WGS sequence"/>
</dbReference>
<gene>
    <name evidence="5" type="primary">msmE</name>
    <name evidence="5" type="ORF">Pa4123_62570</name>
</gene>